<evidence type="ECO:0000313" key="2">
    <source>
        <dbReference type="Proteomes" id="UP000828251"/>
    </source>
</evidence>
<evidence type="ECO:0000313" key="1">
    <source>
        <dbReference type="EMBL" id="KAH1073590.1"/>
    </source>
</evidence>
<name>A0A9D3ZWM7_9ROSI</name>
<proteinExistence type="predicted"/>
<gene>
    <name evidence="1" type="ORF">J1N35_025918</name>
</gene>
<dbReference type="Proteomes" id="UP000828251">
    <property type="component" value="Unassembled WGS sequence"/>
</dbReference>
<protein>
    <submittedName>
        <fullName evidence="1">Uncharacterized protein</fullName>
    </submittedName>
</protein>
<dbReference type="AlphaFoldDB" id="A0A9D3ZWM7"/>
<reference evidence="1 2" key="1">
    <citation type="journal article" date="2021" name="Plant Biotechnol. J.">
        <title>Multi-omics assisted identification of the key and species-specific regulatory components of drought-tolerant mechanisms in Gossypium stocksii.</title>
        <authorList>
            <person name="Yu D."/>
            <person name="Ke L."/>
            <person name="Zhang D."/>
            <person name="Wu Y."/>
            <person name="Sun Y."/>
            <person name="Mei J."/>
            <person name="Sun J."/>
            <person name="Sun Y."/>
        </authorList>
    </citation>
    <scope>NUCLEOTIDE SEQUENCE [LARGE SCALE GENOMIC DNA]</scope>
    <source>
        <strain evidence="2">cv. E1</strain>
        <tissue evidence="1">Leaf</tissue>
    </source>
</reference>
<dbReference type="EMBL" id="JAIQCV010000008">
    <property type="protein sequence ID" value="KAH1073590.1"/>
    <property type="molecule type" value="Genomic_DNA"/>
</dbReference>
<keyword evidence="2" id="KW-1185">Reference proteome</keyword>
<organism evidence="1 2">
    <name type="scientific">Gossypium stocksii</name>
    <dbReference type="NCBI Taxonomy" id="47602"/>
    <lineage>
        <taxon>Eukaryota</taxon>
        <taxon>Viridiplantae</taxon>
        <taxon>Streptophyta</taxon>
        <taxon>Embryophyta</taxon>
        <taxon>Tracheophyta</taxon>
        <taxon>Spermatophyta</taxon>
        <taxon>Magnoliopsida</taxon>
        <taxon>eudicotyledons</taxon>
        <taxon>Gunneridae</taxon>
        <taxon>Pentapetalae</taxon>
        <taxon>rosids</taxon>
        <taxon>malvids</taxon>
        <taxon>Malvales</taxon>
        <taxon>Malvaceae</taxon>
        <taxon>Malvoideae</taxon>
        <taxon>Gossypium</taxon>
    </lineage>
</organism>
<sequence>MAAKWCPPDVILVSLYEEFARPFWIWTIQEFNERASKLEATSKLKTEISHCLDLFEPSTLIEAFQLARKIEVLLSCSAKKFPTPLNSSP</sequence>
<accession>A0A9D3ZWM7</accession>
<comment type="caution">
    <text evidence="1">The sequence shown here is derived from an EMBL/GenBank/DDBJ whole genome shotgun (WGS) entry which is preliminary data.</text>
</comment>